<dbReference type="GO" id="GO:0003676">
    <property type="term" value="F:nucleic acid binding"/>
    <property type="evidence" value="ECO:0007669"/>
    <property type="project" value="InterPro"/>
</dbReference>
<proteinExistence type="predicted"/>
<keyword evidence="1" id="KW-0378">Hydrolase</keyword>
<protein>
    <submittedName>
        <fullName evidence="1">Ribonuclease T</fullName>
        <ecNumber evidence="1">3.1.13.-</ecNumber>
    </submittedName>
</protein>
<sequence length="56" mass="6276">MAYGQTVLAKACQAAGIDFDGREAHSARYDTEKTAELFCGIVNRWKEMGGWEDFDD</sequence>
<dbReference type="GO" id="GO:0016787">
    <property type="term" value="F:hydrolase activity"/>
    <property type="evidence" value="ECO:0007669"/>
    <property type="project" value="UniProtKB-KW"/>
</dbReference>
<accession>S6TTA2</accession>
<evidence type="ECO:0000313" key="1">
    <source>
        <dbReference type="EMBL" id="EPN45239.1"/>
    </source>
</evidence>
<dbReference type="InterPro" id="IPR036397">
    <property type="entry name" value="RNaseH_sf"/>
</dbReference>
<dbReference type="PATRIC" id="fig|1194404.4.peg.5310"/>
<dbReference type="SUPFAM" id="SSF53098">
    <property type="entry name" value="Ribonuclease H-like"/>
    <property type="match status" value="1"/>
</dbReference>
<dbReference type="Proteomes" id="UP000015729">
    <property type="component" value="Unassembled WGS sequence"/>
</dbReference>
<dbReference type="EMBL" id="AOKG01001758">
    <property type="protein sequence ID" value="EPN45239.1"/>
    <property type="molecule type" value="Genomic_DNA"/>
</dbReference>
<dbReference type="AlphaFoldDB" id="S6TTA2"/>
<evidence type="ECO:0000313" key="2">
    <source>
        <dbReference type="Proteomes" id="UP000015729"/>
    </source>
</evidence>
<dbReference type="InterPro" id="IPR012337">
    <property type="entry name" value="RNaseH-like_sf"/>
</dbReference>
<name>S6TTA2_PSESF</name>
<organism evidence="1 2">
    <name type="scientific">Pseudomonas syringae pv. actinidiae ICMP 18807</name>
    <dbReference type="NCBI Taxonomy" id="1194404"/>
    <lineage>
        <taxon>Bacteria</taxon>
        <taxon>Pseudomonadati</taxon>
        <taxon>Pseudomonadota</taxon>
        <taxon>Gammaproteobacteria</taxon>
        <taxon>Pseudomonadales</taxon>
        <taxon>Pseudomonadaceae</taxon>
        <taxon>Pseudomonas</taxon>
        <taxon>Pseudomonas syringae</taxon>
    </lineage>
</organism>
<dbReference type="EC" id="3.1.13.-" evidence="1"/>
<gene>
    <name evidence="1" type="ORF">A244_25786</name>
</gene>
<comment type="caution">
    <text evidence="1">The sequence shown here is derived from an EMBL/GenBank/DDBJ whole genome shotgun (WGS) entry which is preliminary data.</text>
</comment>
<dbReference type="Gene3D" id="3.30.420.10">
    <property type="entry name" value="Ribonuclease H-like superfamily/Ribonuclease H"/>
    <property type="match status" value="1"/>
</dbReference>
<reference evidence="1 2" key="1">
    <citation type="journal article" date="2013" name="PLoS Pathog.">
        <title>Genomic analysis of the Kiwifruit pathogen Pseudomonas syringae pv. actinidiae provides insight into the origins of an emergent plant disease.</title>
        <authorList>
            <person name="McCann H.C."/>
            <person name="Rikkerink E.H."/>
            <person name="Bertels F."/>
            <person name="Fiers M."/>
            <person name="Lu A."/>
            <person name="Rees-George J."/>
            <person name="Andersen M.T."/>
            <person name="Gleave A.P."/>
            <person name="Haubold B."/>
            <person name="Wohlers M.W."/>
            <person name="Guttman D.S."/>
            <person name="Wang P.W."/>
            <person name="Straub C."/>
            <person name="Vanneste J.L."/>
            <person name="Rainey P.B."/>
            <person name="Templeton M.D."/>
        </authorList>
    </citation>
    <scope>NUCLEOTIDE SEQUENCE [LARGE SCALE GENOMIC DNA]</scope>
    <source>
        <strain evidence="1 2">ICMP 18807</strain>
    </source>
</reference>